<dbReference type="Pfam" id="PF00497">
    <property type="entry name" value="SBP_bac_3"/>
    <property type="match status" value="1"/>
</dbReference>
<organism evidence="4 5">
    <name type="scientific">Paenibacillus filicis</name>
    <dbReference type="NCBI Taxonomy" id="669464"/>
    <lineage>
        <taxon>Bacteria</taxon>
        <taxon>Bacillati</taxon>
        <taxon>Bacillota</taxon>
        <taxon>Bacilli</taxon>
        <taxon>Bacillales</taxon>
        <taxon>Paenibacillaceae</taxon>
        <taxon>Paenibacillus</taxon>
    </lineage>
</organism>
<accession>A0ABU9DG08</accession>
<evidence type="ECO:0000313" key="4">
    <source>
        <dbReference type="EMBL" id="MEK8127805.1"/>
    </source>
</evidence>
<feature type="chain" id="PRO_5045058835" evidence="2">
    <location>
        <begin position="23"/>
        <end position="274"/>
    </location>
</feature>
<dbReference type="CDD" id="cd13709">
    <property type="entry name" value="PBP2_YxeM"/>
    <property type="match status" value="1"/>
</dbReference>
<dbReference type="Proteomes" id="UP001469365">
    <property type="component" value="Unassembled WGS sequence"/>
</dbReference>
<keyword evidence="5" id="KW-1185">Reference proteome</keyword>
<sequence length="274" mass="29909">MNIRLFPLVLIPALLLMSACGAKQSEPAKPAAASPTPAAAAKTIKVGGQPDSYPYTFKEGNEIKGFNVDIVNAITSQAGYKVEWSLADWNGIVGQLEVGKIDTVRNFAITDERKQKFNFTKPYSFSGAQLLVKKDNNTIQSLKDMKGKKVGAALGQNYANVLKENDPAGEIQLITYETQEVAYKDLEAGRIDAYVAGRESLLVQIKEKSLPFKLAGEPFGEKAVAFPFHKTKENDAIIADFDKAIDDLRSKGKLKEIAEKWFGGDITESGSSKK</sequence>
<dbReference type="PANTHER" id="PTHR35936">
    <property type="entry name" value="MEMBRANE-BOUND LYTIC MUREIN TRANSGLYCOSYLASE F"/>
    <property type="match status" value="1"/>
</dbReference>
<comment type="caution">
    <text evidence="4">The sequence shown here is derived from an EMBL/GenBank/DDBJ whole genome shotgun (WGS) entry which is preliminary data.</text>
</comment>
<gene>
    <name evidence="4" type="ORF">WMW72_07720</name>
</gene>
<dbReference type="InterPro" id="IPR001638">
    <property type="entry name" value="Solute-binding_3/MltF_N"/>
</dbReference>
<reference evidence="4 5" key="1">
    <citation type="submission" date="2024-04" db="EMBL/GenBank/DDBJ databases">
        <title>draft genome sequnece of Paenibacillus filicis.</title>
        <authorList>
            <person name="Kim D.-U."/>
        </authorList>
    </citation>
    <scope>NUCLEOTIDE SEQUENCE [LARGE SCALE GENOMIC DNA]</scope>
    <source>
        <strain evidence="4 5">KACC14197</strain>
    </source>
</reference>
<proteinExistence type="predicted"/>
<evidence type="ECO:0000259" key="3">
    <source>
        <dbReference type="SMART" id="SM00062"/>
    </source>
</evidence>
<name>A0ABU9DG08_9BACL</name>
<dbReference type="Gene3D" id="3.40.190.10">
    <property type="entry name" value="Periplasmic binding protein-like II"/>
    <property type="match status" value="2"/>
</dbReference>
<feature type="signal peptide" evidence="2">
    <location>
        <begin position="1"/>
        <end position="22"/>
    </location>
</feature>
<dbReference type="PANTHER" id="PTHR35936:SF19">
    <property type="entry name" value="AMINO-ACID-BINDING PROTEIN YXEM-RELATED"/>
    <property type="match status" value="1"/>
</dbReference>
<keyword evidence="1 2" id="KW-0732">Signal</keyword>
<dbReference type="PROSITE" id="PS51257">
    <property type="entry name" value="PROKAR_LIPOPROTEIN"/>
    <property type="match status" value="1"/>
</dbReference>
<dbReference type="EMBL" id="JBBPCC010000003">
    <property type="protein sequence ID" value="MEK8127805.1"/>
    <property type="molecule type" value="Genomic_DNA"/>
</dbReference>
<evidence type="ECO:0000256" key="1">
    <source>
        <dbReference type="ARBA" id="ARBA00022729"/>
    </source>
</evidence>
<dbReference type="RefSeq" id="WP_341414854.1">
    <property type="nucleotide sequence ID" value="NZ_JBBPCC010000003.1"/>
</dbReference>
<dbReference type="SUPFAM" id="SSF53850">
    <property type="entry name" value="Periplasmic binding protein-like II"/>
    <property type="match status" value="1"/>
</dbReference>
<dbReference type="SMART" id="SM00062">
    <property type="entry name" value="PBPb"/>
    <property type="match status" value="1"/>
</dbReference>
<evidence type="ECO:0000256" key="2">
    <source>
        <dbReference type="SAM" id="SignalP"/>
    </source>
</evidence>
<evidence type="ECO:0000313" key="5">
    <source>
        <dbReference type="Proteomes" id="UP001469365"/>
    </source>
</evidence>
<feature type="domain" description="Solute-binding protein family 3/N-terminal" evidence="3">
    <location>
        <begin position="43"/>
        <end position="265"/>
    </location>
</feature>
<protein>
    <submittedName>
        <fullName evidence="4">Amino acid ABC transporter substrate-binding protein</fullName>
    </submittedName>
</protein>